<dbReference type="RefSeq" id="WP_015949315.1">
    <property type="nucleotide sequence ID" value="NC_011768.1"/>
</dbReference>
<organism evidence="2 3">
    <name type="scientific">Desulfatibacillum aliphaticivorans</name>
    <dbReference type="NCBI Taxonomy" id="218208"/>
    <lineage>
        <taxon>Bacteria</taxon>
        <taxon>Pseudomonadati</taxon>
        <taxon>Thermodesulfobacteriota</taxon>
        <taxon>Desulfobacteria</taxon>
        <taxon>Desulfobacterales</taxon>
        <taxon>Desulfatibacillaceae</taxon>
        <taxon>Desulfatibacillum</taxon>
    </lineage>
</organism>
<sequence>MNELMVQNGNNLPVDPAAVAARESARAVIESAYQMALYRPRNEDEARDRILTACKRPGFAADVEYSKPIGGKPVTGPSIRFVELGLREWGNVKIDSPVIYEDDNIRRVRVTVLDLQTNAQFTKDIQVKKTVERKSSKGREDGIISERKNTYGDTVYILRATDEEVDVKASSAISKAIRTEGGRLLPQDIVSEALAIAKETLRKADAADPDAAKRKILDAFSPLGVKPRHIKEYLGHDIETMSPAELQELRGVYSAIKEGGTTWTECMEAKRPESQGDSPKDLTDKINGNTEKPKPTKKAADPKPEPDPEADAAELAKLKKDAADLEKHFKEKFDEALEKSGLTNLETLEDYRAFMAAMADV</sequence>
<dbReference type="EMBL" id="CP001322">
    <property type="protein sequence ID" value="ACL06276.1"/>
    <property type="molecule type" value="Genomic_DNA"/>
</dbReference>
<evidence type="ECO:0000313" key="3">
    <source>
        <dbReference type="Proteomes" id="UP000000739"/>
    </source>
</evidence>
<dbReference type="Proteomes" id="UP000000739">
    <property type="component" value="Chromosome"/>
</dbReference>
<keyword evidence="3" id="KW-1185">Reference proteome</keyword>
<name>B8FNJ5_DESAL</name>
<reference evidence="2 3" key="1">
    <citation type="journal article" date="2012" name="Environ. Microbiol.">
        <title>The genome sequence of Desulfatibacillum alkenivorans AK-01: a blueprint for anaerobic alkane oxidation.</title>
        <authorList>
            <person name="Callaghan A.V."/>
            <person name="Morris B.E."/>
            <person name="Pereira I.A."/>
            <person name="McInerney M.J."/>
            <person name="Austin R.N."/>
            <person name="Groves J.T."/>
            <person name="Kukor J.J."/>
            <person name="Suflita J.M."/>
            <person name="Young L.Y."/>
            <person name="Zylstra G.J."/>
            <person name="Wawrik B."/>
        </authorList>
    </citation>
    <scope>NUCLEOTIDE SEQUENCE [LARGE SCALE GENOMIC DNA]</scope>
    <source>
        <strain evidence="2 3">AK-01</strain>
    </source>
</reference>
<dbReference type="eggNOG" id="ENOG502ZA3S">
    <property type="taxonomic scope" value="Bacteria"/>
</dbReference>
<feature type="region of interest" description="Disordered" evidence="1">
    <location>
        <begin position="269"/>
        <end position="311"/>
    </location>
</feature>
<dbReference type="HOGENOM" id="CLU_058613_1_0_7"/>
<dbReference type="KEGG" id="dal:Dalk_4598"/>
<gene>
    <name evidence="2" type="ordered locus">Dalk_4598</name>
</gene>
<evidence type="ECO:0000313" key="2">
    <source>
        <dbReference type="EMBL" id="ACL06276.1"/>
    </source>
</evidence>
<dbReference type="AlphaFoldDB" id="B8FNJ5"/>
<proteinExistence type="predicted"/>
<evidence type="ECO:0000256" key="1">
    <source>
        <dbReference type="SAM" id="MobiDB-lite"/>
    </source>
</evidence>
<feature type="compositionally biased region" description="Basic and acidic residues" evidence="1">
    <location>
        <begin position="291"/>
        <end position="306"/>
    </location>
</feature>
<accession>B8FNJ5</accession>
<protein>
    <submittedName>
        <fullName evidence="2">Uncharacterized protein</fullName>
    </submittedName>
</protein>
<feature type="compositionally biased region" description="Basic and acidic residues" evidence="1">
    <location>
        <begin position="269"/>
        <end position="284"/>
    </location>
</feature>